<proteinExistence type="predicted"/>
<reference evidence="2 3" key="1">
    <citation type="journal article" date="2014" name="Agronomy (Basel)">
        <title>A Draft Genome Sequence for Ensete ventricosum, the Drought-Tolerant Tree Against Hunger.</title>
        <authorList>
            <person name="Harrison J."/>
            <person name="Moore K.A."/>
            <person name="Paszkiewicz K."/>
            <person name="Jones T."/>
            <person name="Grant M."/>
            <person name="Ambacheew D."/>
            <person name="Muzemil S."/>
            <person name="Studholme D.J."/>
        </authorList>
    </citation>
    <scope>NUCLEOTIDE SEQUENCE [LARGE SCALE GENOMIC DNA]</scope>
</reference>
<accession>A0A426YL63</accession>
<evidence type="ECO:0000313" key="2">
    <source>
        <dbReference type="EMBL" id="RRT52511.1"/>
    </source>
</evidence>
<feature type="compositionally biased region" description="Polar residues" evidence="1">
    <location>
        <begin position="183"/>
        <end position="193"/>
    </location>
</feature>
<protein>
    <submittedName>
        <fullName evidence="2">Uncharacterized protein</fullName>
    </submittedName>
</protein>
<sequence>MGNCQASEVATVVIQHPGGRVERLYWPTSAADVMKTNPDYHVALVSLYVSEEKQDGSSVRLTRVKLLKPKDMLLLGQVYRLITSQGSNLFFLLQVHLRLALRQRKYEKIRKSQAELIRKQQQEHRIKDQDGEANLEDSRNRRQLFGSVLTVVCVYEMIQAIKPGSDRQKNSTQMAMRGRQWRPSLQSISEMGS</sequence>
<gene>
    <name evidence="2" type="ORF">B296_00045200</name>
</gene>
<comment type="caution">
    <text evidence="2">The sequence shown here is derived from an EMBL/GenBank/DDBJ whole genome shotgun (WGS) entry which is preliminary data.</text>
</comment>
<evidence type="ECO:0000256" key="1">
    <source>
        <dbReference type="SAM" id="MobiDB-lite"/>
    </source>
</evidence>
<dbReference type="InterPro" id="IPR025322">
    <property type="entry name" value="PADRE_dom"/>
</dbReference>
<dbReference type="PANTHER" id="PTHR33413">
    <property type="entry name" value="EXPRESSED PROTEIN"/>
    <property type="match status" value="1"/>
</dbReference>
<dbReference type="AlphaFoldDB" id="A0A426YL63"/>
<name>A0A426YL63_ENSVE</name>
<evidence type="ECO:0000313" key="3">
    <source>
        <dbReference type="Proteomes" id="UP000287651"/>
    </source>
</evidence>
<organism evidence="2 3">
    <name type="scientific">Ensete ventricosum</name>
    <name type="common">Abyssinian banana</name>
    <name type="synonym">Musa ensete</name>
    <dbReference type="NCBI Taxonomy" id="4639"/>
    <lineage>
        <taxon>Eukaryota</taxon>
        <taxon>Viridiplantae</taxon>
        <taxon>Streptophyta</taxon>
        <taxon>Embryophyta</taxon>
        <taxon>Tracheophyta</taxon>
        <taxon>Spermatophyta</taxon>
        <taxon>Magnoliopsida</taxon>
        <taxon>Liliopsida</taxon>
        <taxon>Zingiberales</taxon>
        <taxon>Musaceae</taxon>
        <taxon>Ensete</taxon>
    </lineage>
</organism>
<dbReference type="PANTHER" id="PTHR33413:SF35">
    <property type="entry name" value="OS09G0381600 PROTEIN"/>
    <property type="match status" value="1"/>
</dbReference>
<feature type="region of interest" description="Disordered" evidence="1">
    <location>
        <begin position="165"/>
        <end position="193"/>
    </location>
</feature>
<dbReference type="Proteomes" id="UP000287651">
    <property type="component" value="Unassembled WGS sequence"/>
</dbReference>
<dbReference type="EMBL" id="AMZH03011631">
    <property type="protein sequence ID" value="RRT52511.1"/>
    <property type="molecule type" value="Genomic_DNA"/>
</dbReference>
<dbReference type="Pfam" id="PF14009">
    <property type="entry name" value="PADRE"/>
    <property type="match status" value="1"/>
</dbReference>